<keyword evidence="1" id="KW-0472">Membrane</keyword>
<keyword evidence="1" id="KW-1133">Transmembrane helix</keyword>
<evidence type="ECO:0000256" key="1">
    <source>
        <dbReference type="SAM" id="Phobius"/>
    </source>
</evidence>
<keyword evidence="2" id="KW-1185">Reference proteome</keyword>
<feature type="transmembrane region" description="Helical" evidence="1">
    <location>
        <begin position="32"/>
        <end position="49"/>
    </location>
</feature>
<proteinExistence type="predicted"/>
<protein>
    <submittedName>
        <fullName evidence="3">Uncharacterized protein</fullName>
    </submittedName>
</protein>
<evidence type="ECO:0000313" key="2">
    <source>
        <dbReference type="Proteomes" id="UP000887564"/>
    </source>
</evidence>
<dbReference type="AlphaFoldDB" id="A0A914RFY7"/>
<evidence type="ECO:0000313" key="3">
    <source>
        <dbReference type="WBParaSite" id="PEQ_0000541301-mRNA-1"/>
    </source>
</evidence>
<name>A0A914RFY7_PAREQ</name>
<dbReference type="WBParaSite" id="PEQ_0000541301-mRNA-1">
    <property type="protein sequence ID" value="PEQ_0000541301-mRNA-1"/>
    <property type="gene ID" value="PEQ_0000541301"/>
</dbReference>
<sequence length="94" mass="10705">LIVQCFEYPFTKLPPEIFRETLRSVLDSRGGTQLFLVFYTILMVAGLMLGMASAFVWTGIPIIIISMSIYALAKEKHKYLYPFLIISVCFDSIC</sequence>
<reference evidence="3" key="1">
    <citation type="submission" date="2022-11" db="UniProtKB">
        <authorList>
            <consortium name="WormBaseParasite"/>
        </authorList>
    </citation>
    <scope>IDENTIFICATION</scope>
</reference>
<organism evidence="2 3">
    <name type="scientific">Parascaris equorum</name>
    <name type="common">Equine roundworm</name>
    <dbReference type="NCBI Taxonomy" id="6256"/>
    <lineage>
        <taxon>Eukaryota</taxon>
        <taxon>Metazoa</taxon>
        <taxon>Ecdysozoa</taxon>
        <taxon>Nematoda</taxon>
        <taxon>Chromadorea</taxon>
        <taxon>Rhabditida</taxon>
        <taxon>Spirurina</taxon>
        <taxon>Ascaridomorpha</taxon>
        <taxon>Ascaridoidea</taxon>
        <taxon>Ascarididae</taxon>
        <taxon>Parascaris</taxon>
    </lineage>
</organism>
<accession>A0A914RFY7</accession>
<dbReference type="Proteomes" id="UP000887564">
    <property type="component" value="Unplaced"/>
</dbReference>
<keyword evidence="1" id="KW-0812">Transmembrane</keyword>